<gene>
    <name evidence="3" type="ORF">V2H41_12075</name>
</gene>
<evidence type="ECO:0000256" key="2">
    <source>
        <dbReference type="ARBA" id="ARBA00022801"/>
    </source>
</evidence>
<proteinExistence type="inferred from homology"/>
<dbReference type="Proteomes" id="UP001357452">
    <property type="component" value="Unassembled WGS sequence"/>
</dbReference>
<evidence type="ECO:0000313" key="3">
    <source>
        <dbReference type="EMBL" id="MEE6188010.1"/>
    </source>
</evidence>
<accession>A0ABU7RJ34</accession>
<dbReference type="SUPFAM" id="SSF53474">
    <property type="entry name" value="alpha/beta-Hydrolases"/>
    <property type="match status" value="1"/>
</dbReference>
<comment type="caution">
    <text evidence="3">The sequence shown here is derived from an EMBL/GenBank/DDBJ whole genome shotgun (WGS) entry which is preliminary data.</text>
</comment>
<dbReference type="GO" id="GO:0016787">
    <property type="term" value="F:hydrolase activity"/>
    <property type="evidence" value="ECO:0007669"/>
    <property type="project" value="UniProtKB-KW"/>
</dbReference>
<dbReference type="RefSeq" id="WP_330975567.1">
    <property type="nucleotide sequence ID" value="NZ_JAZGLY010000008.1"/>
</dbReference>
<dbReference type="InterPro" id="IPR000801">
    <property type="entry name" value="Esterase-like"/>
</dbReference>
<comment type="similarity">
    <text evidence="1">Belongs to the esterase D family.</text>
</comment>
<reference evidence="3 4" key="1">
    <citation type="submission" date="2024-01" db="EMBL/GenBank/DDBJ databases">
        <title>Niabella digestum sp. nov., isolated from waste digestion system.</title>
        <authorList>
            <person name="Zhang L."/>
        </authorList>
    </citation>
    <scope>NUCLEOTIDE SEQUENCE [LARGE SCALE GENOMIC DNA]</scope>
    <source>
        <strain evidence="3 4">A18</strain>
    </source>
</reference>
<dbReference type="Pfam" id="PF00756">
    <property type="entry name" value="Esterase"/>
    <property type="match status" value="1"/>
</dbReference>
<organism evidence="3 4">
    <name type="scientific">Niabella digestorum</name>
    <dbReference type="NCBI Taxonomy" id="3117701"/>
    <lineage>
        <taxon>Bacteria</taxon>
        <taxon>Pseudomonadati</taxon>
        <taxon>Bacteroidota</taxon>
        <taxon>Chitinophagia</taxon>
        <taxon>Chitinophagales</taxon>
        <taxon>Chitinophagaceae</taxon>
        <taxon>Niabella</taxon>
    </lineage>
</organism>
<keyword evidence="4" id="KW-1185">Reference proteome</keyword>
<evidence type="ECO:0000313" key="4">
    <source>
        <dbReference type="Proteomes" id="UP001357452"/>
    </source>
</evidence>
<name>A0ABU7RJ34_9BACT</name>
<sequence>MPDGGIEEDFIHITGIVRFNTQPWIARFPKSIVVGIENVNRRRDFTFQVANLDFVEKMGFSKENFPSYGESANYIAFFEKELLPYIEKKYKANTNRTIIGESLAGLLCTEILLEKTSLFNTYIIISPSLWWGDAILLKQADSLFKMQLNPHTKVFIAAPNKKEDLSMYNQARALYKLLKKHPRLITHFDYLPDELHSTVMHQAVYNAFKRLYTKTVYSK</sequence>
<dbReference type="Gene3D" id="3.40.50.1820">
    <property type="entry name" value="alpha/beta hydrolase"/>
    <property type="match status" value="1"/>
</dbReference>
<dbReference type="InterPro" id="IPR029058">
    <property type="entry name" value="AB_hydrolase_fold"/>
</dbReference>
<dbReference type="EMBL" id="JAZGLY010000008">
    <property type="protein sequence ID" value="MEE6188010.1"/>
    <property type="molecule type" value="Genomic_DNA"/>
</dbReference>
<dbReference type="PANTHER" id="PTHR40841:SF2">
    <property type="entry name" value="SIDEROPHORE-DEGRADING ESTERASE (EUROFUNG)"/>
    <property type="match status" value="1"/>
</dbReference>
<dbReference type="InterPro" id="IPR052558">
    <property type="entry name" value="Siderophore_Hydrolase_D"/>
</dbReference>
<protein>
    <submittedName>
        <fullName evidence="3">Alpha/beta hydrolase-fold protein</fullName>
    </submittedName>
</protein>
<evidence type="ECO:0000256" key="1">
    <source>
        <dbReference type="ARBA" id="ARBA00005622"/>
    </source>
</evidence>
<dbReference type="PANTHER" id="PTHR40841">
    <property type="entry name" value="SIDEROPHORE TRIACETYLFUSARININE C ESTERASE"/>
    <property type="match status" value="1"/>
</dbReference>
<keyword evidence="2 3" id="KW-0378">Hydrolase</keyword>